<evidence type="ECO:0000313" key="2">
    <source>
        <dbReference type="EMBL" id="MBO8480872.1"/>
    </source>
</evidence>
<gene>
    <name evidence="2" type="ORF">IAB76_07200</name>
</gene>
<feature type="domain" description="Nudix hydrolase" evidence="1">
    <location>
        <begin position="26"/>
        <end position="160"/>
    </location>
</feature>
<dbReference type="Pfam" id="PF00293">
    <property type="entry name" value="NUDIX"/>
    <property type="match status" value="1"/>
</dbReference>
<dbReference type="Gene3D" id="3.90.79.10">
    <property type="entry name" value="Nucleoside Triphosphate Pyrophosphohydrolase"/>
    <property type="match status" value="1"/>
</dbReference>
<comment type="caution">
    <text evidence="2">The sequence shown here is derived from an EMBL/GenBank/DDBJ whole genome shotgun (WGS) entry which is preliminary data.</text>
</comment>
<dbReference type="InterPro" id="IPR000086">
    <property type="entry name" value="NUDIX_hydrolase_dom"/>
</dbReference>
<sequence length="165" mass="18727">MLPVIEPSGLVTAQASRPFCHGGSKPLHPVVHLHIINREGEVYLQRRGAHKDLLPLRWDTAVGGHVSYGEYVCEALYREAAEELHFFNFNPCWLTAYEFESASERELVNVFATVGDFHPMPDSEELSGGRYWTESEIRDNLGKGVFTPNFESEYAMIDRMLQALL</sequence>
<dbReference type="Proteomes" id="UP000823769">
    <property type="component" value="Unassembled WGS sequence"/>
</dbReference>
<organism evidence="2 3">
    <name type="scientific">Candidatus Cryptobacteroides avistercoris</name>
    <dbReference type="NCBI Taxonomy" id="2840758"/>
    <lineage>
        <taxon>Bacteria</taxon>
        <taxon>Pseudomonadati</taxon>
        <taxon>Bacteroidota</taxon>
        <taxon>Bacteroidia</taxon>
        <taxon>Bacteroidales</taxon>
        <taxon>Candidatus Cryptobacteroides</taxon>
    </lineage>
</organism>
<evidence type="ECO:0000259" key="1">
    <source>
        <dbReference type="PROSITE" id="PS51462"/>
    </source>
</evidence>
<dbReference type="AlphaFoldDB" id="A0A9D9NPC3"/>
<dbReference type="EMBL" id="JADILW010000109">
    <property type="protein sequence ID" value="MBO8480872.1"/>
    <property type="molecule type" value="Genomic_DNA"/>
</dbReference>
<dbReference type="GO" id="GO:0003824">
    <property type="term" value="F:catalytic activity"/>
    <property type="evidence" value="ECO:0007669"/>
    <property type="project" value="UniProtKB-ARBA"/>
</dbReference>
<evidence type="ECO:0000313" key="3">
    <source>
        <dbReference type="Proteomes" id="UP000823769"/>
    </source>
</evidence>
<reference evidence="2" key="1">
    <citation type="submission" date="2020-10" db="EMBL/GenBank/DDBJ databases">
        <authorList>
            <person name="Gilroy R."/>
        </authorList>
    </citation>
    <scope>NUCLEOTIDE SEQUENCE</scope>
    <source>
        <strain evidence="2">B3-1481</strain>
    </source>
</reference>
<reference evidence="2" key="2">
    <citation type="journal article" date="2021" name="PeerJ">
        <title>Extensive microbial diversity within the chicken gut microbiome revealed by metagenomics and culture.</title>
        <authorList>
            <person name="Gilroy R."/>
            <person name="Ravi A."/>
            <person name="Getino M."/>
            <person name="Pursley I."/>
            <person name="Horton D.L."/>
            <person name="Alikhan N.F."/>
            <person name="Baker D."/>
            <person name="Gharbi K."/>
            <person name="Hall N."/>
            <person name="Watson M."/>
            <person name="Adriaenssens E.M."/>
            <person name="Foster-Nyarko E."/>
            <person name="Jarju S."/>
            <person name="Secka A."/>
            <person name="Antonio M."/>
            <person name="Oren A."/>
            <person name="Chaudhuri R.R."/>
            <person name="La Ragione R."/>
            <person name="Hildebrand F."/>
            <person name="Pallen M.J."/>
        </authorList>
    </citation>
    <scope>NUCLEOTIDE SEQUENCE</scope>
    <source>
        <strain evidence="2">B3-1481</strain>
    </source>
</reference>
<name>A0A9D9NPC3_9BACT</name>
<proteinExistence type="predicted"/>
<dbReference type="PANTHER" id="PTHR10885">
    <property type="entry name" value="ISOPENTENYL-DIPHOSPHATE DELTA-ISOMERASE"/>
    <property type="match status" value="1"/>
</dbReference>
<protein>
    <submittedName>
        <fullName evidence="2">NUDIX domain-containing protein</fullName>
    </submittedName>
</protein>
<accession>A0A9D9NPC3</accession>
<dbReference type="PROSITE" id="PS51462">
    <property type="entry name" value="NUDIX"/>
    <property type="match status" value="1"/>
</dbReference>
<dbReference type="PANTHER" id="PTHR10885:SF0">
    <property type="entry name" value="ISOPENTENYL-DIPHOSPHATE DELTA-ISOMERASE"/>
    <property type="match status" value="1"/>
</dbReference>
<dbReference type="SUPFAM" id="SSF55811">
    <property type="entry name" value="Nudix"/>
    <property type="match status" value="1"/>
</dbReference>
<dbReference type="InterPro" id="IPR015797">
    <property type="entry name" value="NUDIX_hydrolase-like_dom_sf"/>
</dbReference>